<evidence type="ECO:0000313" key="3">
    <source>
        <dbReference type="Proteomes" id="UP001519363"/>
    </source>
</evidence>
<dbReference type="Proteomes" id="UP001519363">
    <property type="component" value="Unassembled WGS sequence"/>
</dbReference>
<comment type="caution">
    <text evidence="2">The sequence shown here is derived from an EMBL/GenBank/DDBJ whole genome shotgun (WGS) entry which is preliminary data.</text>
</comment>
<proteinExistence type="predicted"/>
<evidence type="ECO:0000259" key="1">
    <source>
        <dbReference type="Pfam" id="PF17765"/>
    </source>
</evidence>
<evidence type="ECO:0000313" key="2">
    <source>
        <dbReference type="EMBL" id="MBP2471807.1"/>
    </source>
</evidence>
<protein>
    <recommendedName>
        <fullName evidence="1">MmyB-like transcription regulator ligand binding domain-containing protein</fullName>
    </recommendedName>
</protein>
<name>A0ABS5A6D0_9PSEU</name>
<keyword evidence="3" id="KW-1185">Reference proteome</keyword>
<sequence>MARNAVLVAVLGHEMAPGTSFARYLFTEPAARARIANWPDIAAAAVGGLS</sequence>
<dbReference type="Pfam" id="PF17765">
    <property type="entry name" value="MLTR_LBD"/>
    <property type="match status" value="1"/>
</dbReference>
<dbReference type="InterPro" id="IPR041413">
    <property type="entry name" value="MLTR_LBD"/>
</dbReference>
<feature type="domain" description="MmyB-like transcription regulator ligand binding" evidence="1">
    <location>
        <begin position="2"/>
        <end position="49"/>
    </location>
</feature>
<reference evidence="2 3" key="1">
    <citation type="submission" date="2021-03" db="EMBL/GenBank/DDBJ databases">
        <title>Sequencing the genomes of 1000 actinobacteria strains.</title>
        <authorList>
            <person name="Klenk H.-P."/>
        </authorList>
    </citation>
    <scope>NUCLEOTIDE SEQUENCE [LARGE SCALE GENOMIC DNA]</scope>
    <source>
        <strain evidence="2 3">DSM 44580</strain>
    </source>
</reference>
<organism evidence="2 3">
    <name type="scientific">Crossiella equi</name>
    <dbReference type="NCBI Taxonomy" id="130796"/>
    <lineage>
        <taxon>Bacteria</taxon>
        <taxon>Bacillati</taxon>
        <taxon>Actinomycetota</taxon>
        <taxon>Actinomycetes</taxon>
        <taxon>Pseudonocardiales</taxon>
        <taxon>Pseudonocardiaceae</taxon>
        <taxon>Crossiella</taxon>
    </lineage>
</organism>
<dbReference type="EMBL" id="JAGIOO010000001">
    <property type="protein sequence ID" value="MBP2471807.1"/>
    <property type="molecule type" value="Genomic_DNA"/>
</dbReference>
<gene>
    <name evidence="2" type="ORF">JOF53_000679</name>
</gene>
<accession>A0ABS5A6D0</accession>